<accession>A0AAD1F6A3</accession>
<name>A0AAD1F6A3_PREIN</name>
<proteinExistence type="predicted"/>
<sequence length="43" mass="4900">MGVTDCSLNVKLLADTTTNQSSHSHKETACNYCFDYIFHYVKI</sequence>
<evidence type="ECO:0000313" key="2">
    <source>
        <dbReference type="Proteomes" id="UP000067008"/>
    </source>
</evidence>
<dbReference type="EMBL" id="AP014925">
    <property type="protein sequence ID" value="BAR94983.1"/>
    <property type="molecule type" value="Genomic_DNA"/>
</dbReference>
<reference evidence="1 2" key="1">
    <citation type="submission" date="2015-07" db="EMBL/GenBank/DDBJ databases">
        <title>Complete genome sequence of Prevotella intermedia strain 17-2.</title>
        <authorList>
            <person name="Nambu T."/>
        </authorList>
    </citation>
    <scope>NUCLEOTIDE SEQUENCE [LARGE SCALE GENOMIC DNA]</scope>
    <source>
        <strain evidence="1 2">17-2</strain>
    </source>
</reference>
<dbReference type="AlphaFoldDB" id="A0AAD1F6A3"/>
<gene>
    <name evidence="1" type="ORF">PI172_0255</name>
</gene>
<evidence type="ECO:0000313" key="1">
    <source>
        <dbReference type="EMBL" id="BAR94983.1"/>
    </source>
</evidence>
<dbReference type="Proteomes" id="UP000067008">
    <property type="component" value="Chromosome 2"/>
</dbReference>
<protein>
    <submittedName>
        <fullName evidence="1">Uncharacterized protein</fullName>
    </submittedName>
</protein>
<organism evidence="1 2">
    <name type="scientific">Prevotella intermedia</name>
    <dbReference type="NCBI Taxonomy" id="28131"/>
    <lineage>
        <taxon>Bacteria</taxon>
        <taxon>Pseudomonadati</taxon>
        <taxon>Bacteroidota</taxon>
        <taxon>Bacteroidia</taxon>
        <taxon>Bacteroidales</taxon>
        <taxon>Prevotellaceae</taxon>
        <taxon>Prevotella</taxon>
    </lineage>
</organism>